<organism evidence="1 2">
    <name type="scientific">Durusdinium trenchii</name>
    <dbReference type="NCBI Taxonomy" id="1381693"/>
    <lineage>
        <taxon>Eukaryota</taxon>
        <taxon>Sar</taxon>
        <taxon>Alveolata</taxon>
        <taxon>Dinophyceae</taxon>
        <taxon>Suessiales</taxon>
        <taxon>Symbiodiniaceae</taxon>
        <taxon>Durusdinium</taxon>
    </lineage>
</organism>
<protein>
    <submittedName>
        <fullName evidence="1">Protein YhgF</fullName>
    </submittedName>
</protein>
<dbReference type="InterPro" id="IPR018974">
    <property type="entry name" value="Tex-like_N"/>
</dbReference>
<name>A0ABP0MKD3_9DINO</name>
<dbReference type="Gene3D" id="1.10.10.650">
    <property type="entry name" value="RuvA domain 2-like"/>
    <property type="match status" value="1"/>
</dbReference>
<dbReference type="SUPFAM" id="SSF158832">
    <property type="entry name" value="Tex N-terminal region-like"/>
    <property type="match status" value="1"/>
</dbReference>
<gene>
    <name evidence="1" type="ORF">SCF082_LOCUS28312</name>
</gene>
<proteinExistence type="predicted"/>
<keyword evidence="2" id="KW-1185">Reference proteome</keyword>
<evidence type="ECO:0000313" key="1">
    <source>
        <dbReference type="EMBL" id="CAK9051588.1"/>
    </source>
</evidence>
<dbReference type="Pfam" id="PF09371">
    <property type="entry name" value="Tex_N"/>
    <property type="match status" value="1"/>
</dbReference>
<accession>A0ABP0MKD3</accession>
<dbReference type="InterPro" id="IPR023319">
    <property type="entry name" value="Tex-like_HTH_dom_sf"/>
</dbReference>
<evidence type="ECO:0000313" key="2">
    <source>
        <dbReference type="Proteomes" id="UP001642464"/>
    </source>
</evidence>
<comment type="caution">
    <text evidence="1">The sequence shown here is derived from an EMBL/GenBank/DDBJ whole genome shotgun (WGS) entry which is preliminary data.</text>
</comment>
<sequence>MALASGRREWEGHAGIGHVRAQRDREALQVASALIAKAARKGARSARPPTRALQDGLSKPKLLDDGCHVMDAAEALPEHQDASCDTGTSCDSTATTGESEEPEEIDVQSWRAVGCKVLQVLEERDKLDELEVVPMDEPAASGLLGATHSQLTQESPALATMLPSGLDERWAQEMQIPLEHLKEAIRLLQEGYAMPFIAQYRKDAIGLLSLEQLNRLQRRLEQHQALERKRQEVALAWSEIGCEPPADIQASLLQCTSLEDLEELQCSAKRCHAAGSALTLEQLDQLLARAEEIPDCEGGQDFEKLPVDFVEETMPSQDMEIPRKAEEDDAEKNPEGEAHLATPRKTKRPRRAANSIGTRQDEKLQSPSC</sequence>
<dbReference type="EMBL" id="CAXAMM010022225">
    <property type="protein sequence ID" value="CAK9051588.1"/>
    <property type="molecule type" value="Genomic_DNA"/>
</dbReference>
<dbReference type="Proteomes" id="UP001642464">
    <property type="component" value="Unassembled WGS sequence"/>
</dbReference>
<reference evidence="1 2" key="1">
    <citation type="submission" date="2024-02" db="EMBL/GenBank/DDBJ databases">
        <authorList>
            <person name="Chen Y."/>
            <person name="Shah S."/>
            <person name="Dougan E. K."/>
            <person name="Thang M."/>
            <person name="Chan C."/>
        </authorList>
    </citation>
    <scope>NUCLEOTIDE SEQUENCE [LARGE SCALE GENOMIC DNA]</scope>
</reference>